<dbReference type="Proteomes" id="UP000681722">
    <property type="component" value="Unassembled WGS sequence"/>
</dbReference>
<proteinExistence type="predicted"/>
<dbReference type="EMBL" id="CAJNOQ010006461">
    <property type="protein sequence ID" value="CAF1136147.1"/>
    <property type="molecule type" value="Genomic_DNA"/>
</dbReference>
<evidence type="ECO:0000313" key="3">
    <source>
        <dbReference type="EMBL" id="CAF3899874.1"/>
    </source>
</evidence>
<sequence>MSVSCVPYYWATELSTAEQEQPLLRVSVYQCRSILNDLNKTLHLISQKAYEAKTIYASQLLIFPELFLSGYDLPYDKMLNISKQIITEQIMERIKQIAIKNSIALLISYPELISDDDQQTIYNSSCLVNSNGEILLNYRKTHLWGNNEKNIFSSGNDCYQLCELNSVKIGILICYDIEFPEPMRCLTLMGAQLILVPTALAKDIYNINVDITTKVIATRAMENHVWIAYSNFYGLYSKEESTLEYCGLSCIVGPDGKDLCRATDNNDKDELMTAELCPQHFKENLRGTPYLADRRTDMFQLIANTNMKFALPDNYSYH</sequence>
<dbReference type="InterPro" id="IPR003010">
    <property type="entry name" value="C-N_Hydrolase"/>
</dbReference>
<dbReference type="EMBL" id="CAJOBC010006462">
    <property type="protein sequence ID" value="CAF3899874.1"/>
    <property type="molecule type" value="Genomic_DNA"/>
</dbReference>
<dbReference type="PANTHER" id="PTHR23088">
    <property type="entry name" value="NITRILASE-RELATED"/>
    <property type="match status" value="1"/>
</dbReference>
<dbReference type="OrthoDB" id="10250282at2759"/>
<dbReference type="SUPFAM" id="SSF56317">
    <property type="entry name" value="Carbon-nitrogen hydrolase"/>
    <property type="match status" value="1"/>
</dbReference>
<evidence type="ECO:0000313" key="4">
    <source>
        <dbReference type="Proteomes" id="UP000663829"/>
    </source>
</evidence>
<protein>
    <recommendedName>
        <fullName evidence="1">CN hydrolase domain-containing protein</fullName>
    </recommendedName>
</protein>
<dbReference type="InterPro" id="IPR001110">
    <property type="entry name" value="UPF0012_CS"/>
</dbReference>
<reference evidence="2" key="1">
    <citation type="submission" date="2021-02" db="EMBL/GenBank/DDBJ databases">
        <authorList>
            <person name="Nowell W R."/>
        </authorList>
    </citation>
    <scope>NUCLEOTIDE SEQUENCE</scope>
</reference>
<dbReference type="PROSITE" id="PS01227">
    <property type="entry name" value="UPF0012"/>
    <property type="match status" value="1"/>
</dbReference>
<feature type="domain" description="CN hydrolase" evidence="1">
    <location>
        <begin position="24"/>
        <end position="278"/>
    </location>
</feature>
<organism evidence="2 4">
    <name type="scientific">Didymodactylos carnosus</name>
    <dbReference type="NCBI Taxonomy" id="1234261"/>
    <lineage>
        <taxon>Eukaryota</taxon>
        <taxon>Metazoa</taxon>
        <taxon>Spiralia</taxon>
        <taxon>Gnathifera</taxon>
        <taxon>Rotifera</taxon>
        <taxon>Eurotatoria</taxon>
        <taxon>Bdelloidea</taxon>
        <taxon>Philodinida</taxon>
        <taxon>Philodinidae</taxon>
        <taxon>Didymodactylos</taxon>
    </lineage>
</organism>
<dbReference type="InterPro" id="IPR036526">
    <property type="entry name" value="C-N_Hydrolase_sf"/>
</dbReference>
<gene>
    <name evidence="2" type="ORF">GPM918_LOCUS20448</name>
    <name evidence="3" type="ORF">SRO942_LOCUS20447</name>
</gene>
<dbReference type="PANTHER" id="PTHR23088:SF27">
    <property type="entry name" value="DEAMINATED GLUTATHIONE AMIDASE"/>
    <property type="match status" value="1"/>
</dbReference>
<evidence type="ECO:0000313" key="2">
    <source>
        <dbReference type="EMBL" id="CAF1136147.1"/>
    </source>
</evidence>
<dbReference type="Pfam" id="PF00795">
    <property type="entry name" value="CN_hydrolase"/>
    <property type="match status" value="1"/>
</dbReference>
<name>A0A814RQR2_9BILA</name>
<evidence type="ECO:0000259" key="1">
    <source>
        <dbReference type="PROSITE" id="PS50263"/>
    </source>
</evidence>
<accession>A0A814RQR2</accession>
<dbReference type="AlphaFoldDB" id="A0A814RQR2"/>
<dbReference type="PROSITE" id="PS50263">
    <property type="entry name" value="CN_HYDROLASE"/>
    <property type="match status" value="1"/>
</dbReference>
<dbReference type="Gene3D" id="3.60.110.10">
    <property type="entry name" value="Carbon-nitrogen hydrolase"/>
    <property type="match status" value="1"/>
</dbReference>
<dbReference type="Proteomes" id="UP000663829">
    <property type="component" value="Unassembled WGS sequence"/>
</dbReference>
<keyword evidence="4" id="KW-1185">Reference proteome</keyword>
<comment type="caution">
    <text evidence="2">The sequence shown here is derived from an EMBL/GenBank/DDBJ whole genome shotgun (WGS) entry which is preliminary data.</text>
</comment>